<feature type="domain" description="Disease resistance protein At4g27190-like leucine-rich repeats" evidence="4">
    <location>
        <begin position="143"/>
        <end position="227"/>
    </location>
</feature>
<dbReference type="SUPFAM" id="SSF52540">
    <property type="entry name" value="P-loop containing nucleoside triphosphate hydrolases"/>
    <property type="match status" value="1"/>
</dbReference>
<evidence type="ECO:0000259" key="4">
    <source>
        <dbReference type="Pfam" id="PF23247"/>
    </source>
</evidence>
<dbReference type="PANTHER" id="PTHR33463:SF198">
    <property type="entry name" value="RPP4C3"/>
    <property type="match status" value="1"/>
</dbReference>
<feature type="compositionally biased region" description="Polar residues" evidence="3">
    <location>
        <begin position="261"/>
        <end position="275"/>
    </location>
</feature>
<dbReference type="GO" id="GO:0005524">
    <property type="term" value="F:ATP binding"/>
    <property type="evidence" value="ECO:0007669"/>
    <property type="project" value="UniProtKB-KW"/>
</dbReference>
<sequence>MEAQKIVEVGMLSEEEAWILFRQKVGDFVDDSSLHDTAKEVTKECKGLPLAIITVVGALKMHKSKHSWDCALEELRGAVTISISAVPTELYKPLRLSYDYLQSNEAKYLFLLCSLFEEDSDICLEELLIYGMVLHIFPGINNLEHARMARDLLNLRELEIEDCYLMKEVITEEELQGEGIMTLFPLLEKLWLRNLSKLGHFFLTKHPLKFPFLRVVWIDDCPEIKTFVQQGISVITPSLQHVNYEYVGKVDDLNKWTQQRFTSQEQKSSQGNISEASDDSKG</sequence>
<name>A0AAN8SVP0_SOLBU</name>
<dbReference type="AlphaFoldDB" id="A0AAN8SVP0"/>
<feature type="region of interest" description="Disordered" evidence="3">
    <location>
        <begin position="261"/>
        <end position="282"/>
    </location>
</feature>
<proteinExistence type="predicted"/>
<dbReference type="InterPro" id="IPR057135">
    <property type="entry name" value="At4g27190-like_LRR"/>
</dbReference>
<dbReference type="InterPro" id="IPR042197">
    <property type="entry name" value="Apaf_helical"/>
</dbReference>
<dbReference type="EMBL" id="JBANQN010000011">
    <property type="protein sequence ID" value="KAK6776234.1"/>
    <property type="molecule type" value="Genomic_DNA"/>
</dbReference>
<dbReference type="GO" id="GO:0043531">
    <property type="term" value="F:ADP binding"/>
    <property type="evidence" value="ECO:0007669"/>
    <property type="project" value="InterPro"/>
</dbReference>
<keyword evidence="2" id="KW-0611">Plant defense</keyword>
<comment type="caution">
    <text evidence="5">The sequence shown here is derived from an EMBL/GenBank/DDBJ whole genome shotgun (WGS) entry which is preliminary data.</text>
</comment>
<dbReference type="InterPro" id="IPR050905">
    <property type="entry name" value="Plant_NBS-LRR"/>
</dbReference>
<evidence type="ECO:0000256" key="1">
    <source>
        <dbReference type="ARBA" id="ARBA00022614"/>
    </source>
</evidence>
<evidence type="ECO:0000313" key="6">
    <source>
        <dbReference type="Proteomes" id="UP001371456"/>
    </source>
</evidence>
<accession>A0AAN8SVP0</accession>
<keyword evidence="1" id="KW-0433">Leucine-rich repeat</keyword>
<dbReference type="GO" id="GO:0006952">
    <property type="term" value="P:defense response"/>
    <property type="evidence" value="ECO:0007669"/>
    <property type="project" value="UniProtKB-KW"/>
</dbReference>
<protein>
    <recommendedName>
        <fullName evidence="4">Disease resistance protein At4g27190-like leucine-rich repeats domain-containing protein</fullName>
    </recommendedName>
</protein>
<dbReference type="InterPro" id="IPR027417">
    <property type="entry name" value="P-loop_NTPase"/>
</dbReference>
<reference evidence="5 6" key="1">
    <citation type="submission" date="2024-02" db="EMBL/GenBank/DDBJ databases">
        <title>de novo genome assembly of Solanum bulbocastanum strain 11H21.</title>
        <authorList>
            <person name="Hosaka A.J."/>
        </authorList>
    </citation>
    <scope>NUCLEOTIDE SEQUENCE [LARGE SCALE GENOMIC DNA]</scope>
    <source>
        <tissue evidence="5">Young leaves</tissue>
    </source>
</reference>
<evidence type="ECO:0000313" key="5">
    <source>
        <dbReference type="EMBL" id="KAK6776234.1"/>
    </source>
</evidence>
<dbReference type="PANTHER" id="PTHR33463">
    <property type="entry name" value="NB-ARC DOMAIN-CONTAINING PROTEIN-RELATED"/>
    <property type="match status" value="1"/>
</dbReference>
<organism evidence="5 6">
    <name type="scientific">Solanum bulbocastanum</name>
    <name type="common">Wild potato</name>
    <dbReference type="NCBI Taxonomy" id="147425"/>
    <lineage>
        <taxon>Eukaryota</taxon>
        <taxon>Viridiplantae</taxon>
        <taxon>Streptophyta</taxon>
        <taxon>Embryophyta</taxon>
        <taxon>Tracheophyta</taxon>
        <taxon>Spermatophyta</taxon>
        <taxon>Magnoliopsida</taxon>
        <taxon>eudicotyledons</taxon>
        <taxon>Gunneridae</taxon>
        <taxon>Pentapetalae</taxon>
        <taxon>asterids</taxon>
        <taxon>lamiids</taxon>
        <taxon>Solanales</taxon>
        <taxon>Solanaceae</taxon>
        <taxon>Solanoideae</taxon>
        <taxon>Solaneae</taxon>
        <taxon>Solanum</taxon>
    </lineage>
</organism>
<evidence type="ECO:0000256" key="2">
    <source>
        <dbReference type="ARBA" id="ARBA00022821"/>
    </source>
</evidence>
<evidence type="ECO:0000256" key="3">
    <source>
        <dbReference type="SAM" id="MobiDB-lite"/>
    </source>
</evidence>
<dbReference type="Gene3D" id="1.10.8.430">
    <property type="entry name" value="Helical domain of apoptotic protease-activating factors"/>
    <property type="match status" value="1"/>
</dbReference>
<dbReference type="Pfam" id="PF23247">
    <property type="entry name" value="LRR_RPS2"/>
    <property type="match status" value="1"/>
</dbReference>
<keyword evidence="6" id="KW-1185">Reference proteome</keyword>
<dbReference type="Proteomes" id="UP001371456">
    <property type="component" value="Unassembled WGS sequence"/>
</dbReference>
<gene>
    <name evidence="5" type="ORF">RDI58_027235</name>
</gene>